<sequence>MERKDVVVIGGRASGKRLARALFLLGSALALTACDDASVVNRNLSNAADNFQVERRVSFYNSMNGEYLLTIEGLCSMDLQSSQALKVTCKVGPNEYKRHYLGLSGNLSYFAEQMDGLKTDPYHYKVIFKPSQILPNLSVE</sequence>
<keyword evidence="2" id="KW-1185">Reference proteome</keyword>
<dbReference type="Proteomes" id="UP000241090">
    <property type="component" value="Segment"/>
</dbReference>
<dbReference type="PROSITE" id="PS51257">
    <property type="entry name" value="PROKAR_LIPOPROTEIN"/>
    <property type="match status" value="1"/>
</dbReference>
<evidence type="ECO:0008006" key="3">
    <source>
        <dbReference type="Google" id="ProtNLM"/>
    </source>
</evidence>
<dbReference type="InterPro" id="IPR058243">
    <property type="entry name" value="Phage_VG64"/>
</dbReference>
<dbReference type="OrthoDB" id="19721at10239"/>
<evidence type="ECO:0000313" key="2">
    <source>
        <dbReference type="Proteomes" id="UP000241090"/>
    </source>
</evidence>
<reference evidence="1 2" key="1">
    <citation type="submission" date="2017-09" db="EMBL/GenBank/DDBJ databases">
        <authorList>
            <person name="Ehlers B."/>
            <person name="Leendertz F.H."/>
        </authorList>
    </citation>
    <scope>NUCLEOTIDE SEQUENCE [LARGE SCALE GENOMIC DNA]</scope>
</reference>
<proteinExistence type="predicted"/>
<dbReference type="Pfam" id="PF25682">
    <property type="entry name" value="Phage_VG64"/>
    <property type="match status" value="1"/>
</dbReference>
<evidence type="ECO:0000313" key="1">
    <source>
        <dbReference type="EMBL" id="ATW57863.1"/>
    </source>
</evidence>
<accession>A0A2H4P6Q4</accession>
<gene>
    <name evidence="1" type="ORF">CNR33_00017</name>
</gene>
<organism evidence="1 2">
    <name type="scientific">Pseudomonas phage tabernarius</name>
    <dbReference type="NCBI Taxonomy" id="2048978"/>
    <lineage>
        <taxon>Viruses</taxon>
        <taxon>Duplodnaviria</taxon>
        <taxon>Heunggongvirae</taxon>
        <taxon>Uroviricota</taxon>
        <taxon>Caudoviricetes</taxon>
        <taxon>Lindbergviridae</taxon>
        <taxon>Tabernariusvirus</taxon>
        <taxon>Tabernariusvirus tabernarius</taxon>
    </lineage>
</organism>
<protein>
    <recommendedName>
        <fullName evidence="3">Lipoprotein</fullName>
    </recommendedName>
</protein>
<dbReference type="EMBL" id="MG018926">
    <property type="protein sequence ID" value="ATW57863.1"/>
    <property type="molecule type" value="Genomic_DNA"/>
</dbReference>
<name>A0A2H4P6Q4_9CAUD</name>